<sequence length="105" mass="11455">MTRPVAVGFLRTDLSGPRQAWDETTMRSMAKRHGYDLAKTLALPEAADTITPLSTAIQRTKAVALFVPSLEHLGGTIPRPLTRVEVIDVDTGRTHAPYPTFSPAE</sequence>
<proteinExistence type="predicted"/>
<evidence type="ECO:0000313" key="1">
    <source>
        <dbReference type="EMBL" id="NEW54403.1"/>
    </source>
</evidence>
<evidence type="ECO:0008006" key="3">
    <source>
        <dbReference type="Google" id="ProtNLM"/>
    </source>
</evidence>
<dbReference type="RefSeq" id="WP_163824392.1">
    <property type="nucleotide sequence ID" value="NZ_JAAGUX010000002.1"/>
</dbReference>
<dbReference type="EMBL" id="JAAGUX010000002">
    <property type="protein sequence ID" value="NEW54403.1"/>
    <property type="molecule type" value="Genomic_DNA"/>
</dbReference>
<comment type="caution">
    <text evidence="1">The sequence shown here is derived from an EMBL/GenBank/DDBJ whole genome shotgun (WGS) entry which is preliminary data.</text>
</comment>
<reference evidence="1 2" key="1">
    <citation type="submission" date="2020-01" db="EMBL/GenBank/DDBJ databases">
        <title>Genetics and antimicrobial susceptibilities of Nocardia species isolated from the soil; a comparison with species isolated from humans.</title>
        <authorList>
            <person name="Carrasco G."/>
            <person name="Monzon S."/>
            <person name="Sansegundo M."/>
            <person name="Garcia E."/>
            <person name="Garrido N."/>
            <person name="Medina M.J."/>
            <person name="Villalon P."/>
            <person name="Ramirez-Arocha A.C."/>
            <person name="Jimenez P."/>
            <person name="Cuesta I."/>
            <person name="Valdezate S."/>
        </authorList>
    </citation>
    <scope>NUCLEOTIDE SEQUENCE [LARGE SCALE GENOMIC DNA]</scope>
    <source>
        <strain evidence="1 2">CNM20110649</strain>
    </source>
</reference>
<protein>
    <recommendedName>
        <fullName evidence="3">Recombinase family protein</fullName>
    </recommendedName>
</protein>
<organism evidence="1 2">
    <name type="scientific">Nocardia cyriacigeorgica</name>
    <dbReference type="NCBI Taxonomy" id="135487"/>
    <lineage>
        <taxon>Bacteria</taxon>
        <taxon>Bacillati</taxon>
        <taxon>Actinomycetota</taxon>
        <taxon>Actinomycetes</taxon>
        <taxon>Mycobacteriales</taxon>
        <taxon>Nocardiaceae</taxon>
        <taxon>Nocardia</taxon>
    </lineage>
</organism>
<keyword evidence="2" id="KW-1185">Reference proteome</keyword>
<evidence type="ECO:0000313" key="2">
    <source>
        <dbReference type="Proteomes" id="UP000470876"/>
    </source>
</evidence>
<dbReference type="Proteomes" id="UP000470876">
    <property type="component" value="Unassembled WGS sequence"/>
</dbReference>
<name>A0ABX0CE16_9NOCA</name>
<accession>A0ABX0CE16</accession>
<gene>
    <name evidence="1" type="ORF">GV794_01810</name>
</gene>